<dbReference type="OrthoDB" id="9806226at2"/>
<dbReference type="GO" id="GO:0005737">
    <property type="term" value="C:cytoplasm"/>
    <property type="evidence" value="ECO:0007669"/>
    <property type="project" value="UniProtKB-SubCell"/>
</dbReference>
<comment type="caution">
    <text evidence="6">The sequence shown here is derived from an EMBL/GenBank/DDBJ whole genome shotgun (WGS) entry which is preliminary data.</text>
</comment>
<evidence type="ECO:0000256" key="5">
    <source>
        <dbReference type="HAMAP-Rule" id="MF_01804"/>
    </source>
</evidence>
<name>D2MQ95_9FIRM</name>
<dbReference type="AlphaFoldDB" id="D2MQ95"/>
<keyword evidence="7" id="KW-1185">Reference proteome</keyword>
<dbReference type="InterPro" id="IPR036388">
    <property type="entry name" value="WH-like_DNA-bd_sf"/>
</dbReference>
<keyword evidence="3 5" id="KW-0159">Chromosome partition</keyword>
<dbReference type="GO" id="GO:0051304">
    <property type="term" value="P:chromosome separation"/>
    <property type="evidence" value="ECO:0007669"/>
    <property type="project" value="InterPro"/>
</dbReference>
<evidence type="ECO:0000256" key="2">
    <source>
        <dbReference type="ARBA" id="ARBA00022618"/>
    </source>
</evidence>
<protein>
    <recommendedName>
        <fullName evidence="5">Segregation and condensation protein B</fullName>
    </recommendedName>
</protein>
<evidence type="ECO:0000256" key="4">
    <source>
        <dbReference type="ARBA" id="ARBA00023306"/>
    </source>
</evidence>
<evidence type="ECO:0000313" key="6">
    <source>
        <dbReference type="EMBL" id="EFC05164.1"/>
    </source>
</evidence>
<dbReference type="PANTHER" id="PTHR34298">
    <property type="entry name" value="SEGREGATION AND CONDENSATION PROTEIN B"/>
    <property type="match status" value="1"/>
</dbReference>
<dbReference type="Pfam" id="PF04079">
    <property type="entry name" value="SMC_ScpB"/>
    <property type="match status" value="1"/>
</dbReference>
<dbReference type="PIRSF" id="PIRSF019345">
    <property type="entry name" value="ScpB"/>
    <property type="match status" value="1"/>
</dbReference>
<comment type="subcellular location">
    <subcellularLocation>
        <location evidence="5">Cytoplasm</location>
    </subcellularLocation>
    <text evidence="5">Associated with two foci at the outer edges of the nucleoid region in young cells, and at four foci within both cell halves in older cells.</text>
</comment>
<dbReference type="Proteomes" id="UP000005017">
    <property type="component" value="Unassembled WGS sequence"/>
</dbReference>
<proteinExistence type="inferred from homology"/>
<dbReference type="eggNOG" id="COG1386">
    <property type="taxonomic scope" value="Bacteria"/>
</dbReference>
<comment type="function">
    <text evidence="5">Participates in chromosomal partition during cell division. May act via the formation of a condensin-like complex containing Smc and ScpA that pull DNA away from mid-cell into both cell halves.</text>
</comment>
<dbReference type="STRING" id="679192.HMPREF9013_0444"/>
<dbReference type="InterPro" id="IPR036390">
    <property type="entry name" value="WH_DNA-bd_sf"/>
</dbReference>
<dbReference type="SUPFAM" id="SSF46785">
    <property type="entry name" value="Winged helix' DNA-binding domain"/>
    <property type="match status" value="2"/>
</dbReference>
<accession>D2MQ95</accession>
<dbReference type="EMBL" id="ADFR01000016">
    <property type="protein sequence ID" value="EFC05164.1"/>
    <property type="molecule type" value="Genomic_DNA"/>
</dbReference>
<gene>
    <name evidence="5 6" type="primary">scpB</name>
    <name evidence="6" type="ORF">HMPREF9013_0444</name>
</gene>
<dbReference type="NCBIfam" id="TIGR00281">
    <property type="entry name" value="SMC-Scp complex subunit ScpB"/>
    <property type="match status" value="1"/>
</dbReference>
<dbReference type="GO" id="GO:0006260">
    <property type="term" value="P:DNA replication"/>
    <property type="evidence" value="ECO:0007669"/>
    <property type="project" value="UniProtKB-UniRule"/>
</dbReference>
<dbReference type="HAMAP" id="MF_01804">
    <property type="entry name" value="ScpB"/>
    <property type="match status" value="1"/>
</dbReference>
<keyword evidence="2 5" id="KW-0132">Cell division</keyword>
<organism evidence="6 7">
    <name type="scientific">Bulleidia extructa W1219</name>
    <dbReference type="NCBI Taxonomy" id="679192"/>
    <lineage>
        <taxon>Bacteria</taxon>
        <taxon>Bacillati</taxon>
        <taxon>Bacillota</taxon>
        <taxon>Erysipelotrichia</taxon>
        <taxon>Erysipelotrichales</taxon>
        <taxon>Erysipelotrichaceae</taxon>
        <taxon>Bulleidia</taxon>
    </lineage>
</organism>
<comment type="subunit">
    <text evidence="5">Homodimer. Homodimerization may be required to stabilize the binding of ScpA to the Smc head domains. Component of a cohesin-like complex composed of ScpA, ScpB and the Smc homodimer, in which ScpA and ScpB bind to the head domain of Smc. The presence of the three proteins is required for the association of the complex with DNA.</text>
</comment>
<evidence type="ECO:0000313" key="7">
    <source>
        <dbReference type="Proteomes" id="UP000005017"/>
    </source>
</evidence>
<evidence type="ECO:0000256" key="1">
    <source>
        <dbReference type="ARBA" id="ARBA00022490"/>
    </source>
</evidence>
<keyword evidence="4 5" id="KW-0131">Cell cycle</keyword>
<reference evidence="7" key="1">
    <citation type="submission" date="2009-12" db="EMBL/GenBank/DDBJ databases">
        <title>Sequence of Clostridiales genomosp. BVAB3 str. UPII9-5.</title>
        <authorList>
            <person name="Madupu R."/>
            <person name="Durkin A.S."/>
            <person name="Torralba M."/>
            <person name="Methe B."/>
            <person name="Sutton G.G."/>
            <person name="Strausberg R.L."/>
            <person name="Nelson K.E."/>
        </authorList>
    </citation>
    <scope>NUCLEOTIDE SEQUENCE [LARGE SCALE GENOMIC DNA]</scope>
    <source>
        <strain evidence="7">W1219</strain>
    </source>
</reference>
<comment type="similarity">
    <text evidence="5">Belongs to the ScpB family.</text>
</comment>
<dbReference type="InterPro" id="IPR005234">
    <property type="entry name" value="ScpB_csome_segregation"/>
</dbReference>
<dbReference type="PANTHER" id="PTHR34298:SF2">
    <property type="entry name" value="SEGREGATION AND CONDENSATION PROTEIN B"/>
    <property type="match status" value="1"/>
</dbReference>
<dbReference type="Gene3D" id="1.10.10.10">
    <property type="entry name" value="Winged helix-like DNA-binding domain superfamily/Winged helix DNA-binding domain"/>
    <property type="match status" value="2"/>
</dbReference>
<dbReference type="GO" id="GO:0051301">
    <property type="term" value="P:cell division"/>
    <property type="evidence" value="ECO:0007669"/>
    <property type="project" value="UniProtKB-KW"/>
</dbReference>
<sequence>MENQDHLLSLVEGLLFAVGEEGISDEQLVDTLSLNEEQLHSSIDLLNQRYDQESSGVELSHYGGRYRLLSKGTVEPYLKILFQEETSSKLSVAAMETLAIIAYKQPITRVEIEEIRGVSADVMLRKLQSRGLVEELGRSEAPGRPILYGVSEAFLDAFQLESLQELPALPEYQSHENDELFGADHEI</sequence>
<keyword evidence="1 5" id="KW-0963">Cytoplasm</keyword>
<dbReference type="RefSeq" id="WP_006627558.1">
    <property type="nucleotide sequence ID" value="NZ_ADFR01000016.1"/>
</dbReference>
<evidence type="ECO:0000256" key="3">
    <source>
        <dbReference type="ARBA" id="ARBA00022829"/>
    </source>
</evidence>